<dbReference type="PANTHER" id="PTHR28523">
    <property type="entry name" value="CYTOCHROME C OXIDASE ASSEMBLY FACTOR 1"/>
    <property type="match status" value="1"/>
</dbReference>
<keyword evidence="1" id="KW-1133">Transmembrane helix</keyword>
<reference evidence="2" key="1">
    <citation type="submission" date="2023-04" db="EMBL/GenBank/DDBJ databases">
        <title>Candida boidinii NBRC 10035.</title>
        <authorList>
            <person name="Ichikawa N."/>
            <person name="Sato H."/>
            <person name="Tonouchi N."/>
        </authorList>
    </citation>
    <scope>NUCLEOTIDE SEQUENCE</scope>
    <source>
        <strain evidence="2">NBRC 10035</strain>
    </source>
</reference>
<dbReference type="GO" id="GO:0033617">
    <property type="term" value="P:mitochondrial respiratory chain complex IV assembly"/>
    <property type="evidence" value="ECO:0007669"/>
    <property type="project" value="InterPro"/>
</dbReference>
<proteinExistence type="predicted"/>
<dbReference type="InterPro" id="IPR042432">
    <property type="entry name" value="Coa1_fungi"/>
</dbReference>
<gene>
    <name evidence="2" type="ORF">Cboi02_000451100</name>
</gene>
<dbReference type="Proteomes" id="UP001165120">
    <property type="component" value="Unassembled WGS sequence"/>
</dbReference>
<dbReference type="Pfam" id="PF08695">
    <property type="entry name" value="Coa1"/>
    <property type="match status" value="1"/>
</dbReference>
<dbReference type="PANTHER" id="PTHR28523:SF1">
    <property type="entry name" value="CYTOCHROME C OXIDASE ASSEMBLY FACTOR 1"/>
    <property type="match status" value="1"/>
</dbReference>
<evidence type="ECO:0000313" key="2">
    <source>
        <dbReference type="EMBL" id="GME74713.1"/>
    </source>
</evidence>
<organism evidence="2 3">
    <name type="scientific">Candida boidinii</name>
    <name type="common">Yeast</name>
    <dbReference type="NCBI Taxonomy" id="5477"/>
    <lineage>
        <taxon>Eukaryota</taxon>
        <taxon>Fungi</taxon>
        <taxon>Dikarya</taxon>
        <taxon>Ascomycota</taxon>
        <taxon>Saccharomycotina</taxon>
        <taxon>Pichiomycetes</taxon>
        <taxon>Pichiales</taxon>
        <taxon>Pichiaceae</taxon>
        <taxon>Ogataea</taxon>
        <taxon>Ogataea/Candida clade</taxon>
    </lineage>
</organism>
<dbReference type="AlphaFoldDB" id="A0A9W6WJ19"/>
<dbReference type="EMBL" id="BSXN01001850">
    <property type="protein sequence ID" value="GME74713.1"/>
    <property type="molecule type" value="Genomic_DNA"/>
</dbReference>
<accession>A0A9W6WJ19</accession>
<evidence type="ECO:0000313" key="3">
    <source>
        <dbReference type="Proteomes" id="UP001165120"/>
    </source>
</evidence>
<keyword evidence="1" id="KW-0472">Membrane</keyword>
<dbReference type="GO" id="GO:0005743">
    <property type="term" value="C:mitochondrial inner membrane"/>
    <property type="evidence" value="ECO:0007669"/>
    <property type="project" value="TreeGrafter"/>
</dbReference>
<protein>
    <submittedName>
        <fullName evidence="2">Unnamed protein product</fullName>
    </submittedName>
</protein>
<feature type="transmembrane region" description="Helical" evidence="1">
    <location>
        <begin position="101"/>
        <end position="119"/>
    </location>
</feature>
<sequence>MLPRSIIRNITKNSSNKIITNSIGLRSVIPIYSNSINSPKCFSTTVLKLSKDRTFSESTSEYIPSGRIIIDSKGNKTLVNPMNVNDELPDPLIQQRLNRKIFVIFVGVMSITLFGIFNYEKVSSPIMNATMYFLRRSTLAREKLGKEITFAGLFPYIKGHVNTMKGHINVTVKVCGDKREAVMRLRGDRDSRQDQFAIEEWTLTFEDGEVIDLLKDQSIDLKF</sequence>
<keyword evidence="3" id="KW-1185">Reference proteome</keyword>
<dbReference type="InterPro" id="IPR014807">
    <property type="entry name" value="Coa1"/>
</dbReference>
<evidence type="ECO:0000256" key="1">
    <source>
        <dbReference type="SAM" id="Phobius"/>
    </source>
</evidence>
<name>A0A9W6WJ19_CANBO</name>
<comment type="caution">
    <text evidence="2">The sequence shown here is derived from an EMBL/GenBank/DDBJ whole genome shotgun (WGS) entry which is preliminary data.</text>
</comment>
<keyword evidence="1" id="KW-0812">Transmembrane</keyword>